<keyword evidence="2" id="KW-1133">Transmembrane helix</keyword>
<name>A0AAV5GCX1_9BASI</name>
<evidence type="ECO:0000256" key="1">
    <source>
        <dbReference type="SAM" id="MobiDB-lite"/>
    </source>
</evidence>
<accession>A0AAV5GCX1</accession>
<feature type="region of interest" description="Disordered" evidence="1">
    <location>
        <begin position="118"/>
        <end position="145"/>
    </location>
</feature>
<dbReference type="AlphaFoldDB" id="A0AAV5GCX1"/>
<keyword evidence="2" id="KW-0472">Membrane</keyword>
<evidence type="ECO:0000313" key="3">
    <source>
        <dbReference type="EMBL" id="GJN87167.1"/>
    </source>
</evidence>
<protein>
    <submittedName>
        <fullName evidence="3">Uncharacterized protein</fullName>
    </submittedName>
</protein>
<feature type="transmembrane region" description="Helical" evidence="2">
    <location>
        <begin position="15"/>
        <end position="39"/>
    </location>
</feature>
<reference evidence="3 4" key="1">
    <citation type="submission" date="2021-12" db="EMBL/GenBank/DDBJ databases">
        <title>High titer production of polyol ester of fatty acids by Rhodotorula paludigena BS15 towards product separation-free biomass refinery.</title>
        <authorList>
            <person name="Mano J."/>
            <person name="Ono H."/>
            <person name="Tanaka T."/>
            <person name="Naito K."/>
            <person name="Sushida H."/>
            <person name="Ike M."/>
            <person name="Tokuyasu K."/>
            <person name="Kitaoka M."/>
        </authorList>
    </citation>
    <scope>NUCLEOTIDE SEQUENCE [LARGE SCALE GENOMIC DNA]</scope>
    <source>
        <strain evidence="3 4">BS15</strain>
    </source>
</reference>
<feature type="compositionally biased region" description="Basic and acidic residues" evidence="1">
    <location>
        <begin position="122"/>
        <end position="135"/>
    </location>
</feature>
<keyword evidence="2" id="KW-0812">Transmembrane</keyword>
<feature type="region of interest" description="Disordered" evidence="1">
    <location>
        <begin position="63"/>
        <end position="85"/>
    </location>
</feature>
<organism evidence="3 4">
    <name type="scientific">Rhodotorula paludigena</name>
    <dbReference type="NCBI Taxonomy" id="86838"/>
    <lineage>
        <taxon>Eukaryota</taxon>
        <taxon>Fungi</taxon>
        <taxon>Dikarya</taxon>
        <taxon>Basidiomycota</taxon>
        <taxon>Pucciniomycotina</taxon>
        <taxon>Microbotryomycetes</taxon>
        <taxon>Sporidiobolales</taxon>
        <taxon>Sporidiobolaceae</taxon>
        <taxon>Rhodotorula</taxon>
    </lineage>
</organism>
<dbReference type="EMBL" id="BQKY01000001">
    <property type="protein sequence ID" value="GJN87167.1"/>
    <property type="molecule type" value="Genomic_DNA"/>
</dbReference>
<dbReference type="Proteomes" id="UP001342314">
    <property type="component" value="Unassembled WGS sequence"/>
</dbReference>
<keyword evidence="4" id="KW-1185">Reference proteome</keyword>
<proteinExistence type="predicted"/>
<evidence type="ECO:0000313" key="4">
    <source>
        <dbReference type="Proteomes" id="UP001342314"/>
    </source>
</evidence>
<comment type="caution">
    <text evidence="3">The sequence shown here is derived from an EMBL/GenBank/DDBJ whole genome shotgun (WGS) entry which is preliminary data.</text>
</comment>
<evidence type="ECO:0000256" key="2">
    <source>
        <dbReference type="SAM" id="Phobius"/>
    </source>
</evidence>
<gene>
    <name evidence="3" type="ORF">Rhopal_000112-T1</name>
</gene>
<feature type="compositionally biased region" description="Basic residues" evidence="1">
    <location>
        <begin position="136"/>
        <end position="145"/>
    </location>
</feature>
<sequence length="145" mass="15731">MAKSSVPPPDPGKPWSRLIITLLILAAVAYGAVLAFKAITEGIDSAKKSLEAKGVKVNSTGASVKTDRRAYTQEETEDRLQSHCRGALGSSAAAEEGLMKGWKNTTFNVPWTLNKVTNLGGSKHDKNKQEWEKTHGPKPHKTHIN</sequence>